<feature type="transmembrane region" description="Helical" evidence="7">
    <location>
        <begin position="388"/>
        <end position="406"/>
    </location>
</feature>
<feature type="transmembrane region" description="Helical" evidence="7">
    <location>
        <begin position="253"/>
        <end position="274"/>
    </location>
</feature>
<comment type="caution">
    <text evidence="9">The sequence shown here is derived from an EMBL/GenBank/DDBJ whole genome shotgun (WGS) entry which is preliminary data.</text>
</comment>
<organism evidence="9 10">
    <name type="scientific">Neonectria ditissima</name>
    <dbReference type="NCBI Taxonomy" id="78410"/>
    <lineage>
        <taxon>Eukaryota</taxon>
        <taxon>Fungi</taxon>
        <taxon>Dikarya</taxon>
        <taxon>Ascomycota</taxon>
        <taxon>Pezizomycotina</taxon>
        <taxon>Sordariomycetes</taxon>
        <taxon>Hypocreomycetidae</taxon>
        <taxon>Hypocreales</taxon>
        <taxon>Nectriaceae</taxon>
        <taxon>Neonectria</taxon>
    </lineage>
</organism>
<evidence type="ECO:0000313" key="9">
    <source>
        <dbReference type="EMBL" id="KPM39800.1"/>
    </source>
</evidence>
<feature type="transmembrane region" description="Helical" evidence="7">
    <location>
        <begin position="294"/>
        <end position="314"/>
    </location>
</feature>
<feature type="transmembrane region" description="Helical" evidence="7">
    <location>
        <begin position="462"/>
        <end position="485"/>
    </location>
</feature>
<dbReference type="CDD" id="cd17502">
    <property type="entry name" value="MFS_Azr1_MDR_like"/>
    <property type="match status" value="1"/>
</dbReference>
<dbReference type="PROSITE" id="PS00216">
    <property type="entry name" value="SUGAR_TRANSPORT_1"/>
    <property type="match status" value="1"/>
</dbReference>
<feature type="transmembrane region" description="Helical" evidence="7">
    <location>
        <begin position="427"/>
        <end position="450"/>
    </location>
</feature>
<feature type="transmembrane region" description="Helical" evidence="7">
    <location>
        <begin position="361"/>
        <end position="382"/>
    </location>
</feature>
<evidence type="ECO:0000256" key="5">
    <source>
        <dbReference type="ARBA" id="ARBA00023180"/>
    </source>
</evidence>
<proteinExistence type="predicted"/>
<dbReference type="Gene3D" id="1.20.1250.20">
    <property type="entry name" value="MFS general substrate transporter like domains"/>
    <property type="match status" value="1"/>
</dbReference>
<evidence type="ECO:0000256" key="3">
    <source>
        <dbReference type="ARBA" id="ARBA00022989"/>
    </source>
</evidence>
<sequence length="657" mass="70507">MNTSSRDGRAGRSDNSAAATGAPRTENLPGPVPVPVSVPVSRRRTRGNDDGASELAVDAAGFEALSRSLTTGGLFLEPEPMENAMLRPAASNSALRKDDCEEAVGDGDDDGGSDCEPDEDSPLLRRHSKASSKAQPEGSATTTAAATTTPFLNNTSVTRFWFIFSQLQLSYFISAFDGTIMASSHPVITSYFHASNSASWLSTAFLLTSTAFQPLLGRLSDAIGRKPLFVGCIGVFALATAWCALARTIESFIVARAFCGLGAGGVLTLGSIILSDLVPIEDRGKYQSYINANYGISSALGAATGGAMADYLGWRWEFGIQVPPLLLCMVVSMVAIPDGLGILGERKSVWQALKEFDAKGSLLLTTAITFGILGLNLGGNVLPWSHPFVIASLVIFVVVFPLFLWVESWVHKPIMPLYLIRQSPRANLIFGNFLAALLANSILFNIPLYFQAVLLTSATSSGLRLVIPTIAASTAGTSVGFAVTWTRRLKWPVSSGTIFLLAGTICLSCLRRDLPPQLYLFILLPSSIGQGFQFPGTFIAILATSTQSEQAVVTSTLILWRSLGQVIGIASSSLVLQNALLHYLGKFVQGDDRDDVIRRVRSSVEEVVKLEPRYREQVVMSYEAALRLTFITCAVIATISVLLILPIKLPRLGVRKT</sequence>
<dbReference type="GO" id="GO:0000329">
    <property type="term" value="C:fungal-type vacuole membrane"/>
    <property type="evidence" value="ECO:0007669"/>
    <property type="project" value="TreeGrafter"/>
</dbReference>
<dbReference type="InterPro" id="IPR036259">
    <property type="entry name" value="MFS_trans_sf"/>
</dbReference>
<dbReference type="PANTHER" id="PTHR23501:SF67">
    <property type="entry name" value="MFS MULTIDRUG EFFLUX TRANSPORTER (EUROFUNG)"/>
    <property type="match status" value="1"/>
</dbReference>
<feature type="transmembrane region" description="Helical" evidence="7">
    <location>
        <begin position="497"/>
        <end position="514"/>
    </location>
</feature>
<comment type="subcellular location">
    <subcellularLocation>
        <location evidence="1">Membrane</location>
        <topology evidence="1">Multi-pass membrane protein</topology>
    </subcellularLocation>
</comment>
<feature type="transmembrane region" description="Helical" evidence="7">
    <location>
        <begin position="228"/>
        <end position="247"/>
    </location>
</feature>
<feature type="region of interest" description="Disordered" evidence="6">
    <location>
        <begin position="1"/>
        <end position="54"/>
    </location>
</feature>
<evidence type="ECO:0000256" key="7">
    <source>
        <dbReference type="SAM" id="Phobius"/>
    </source>
</evidence>
<evidence type="ECO:0000256" key="4">
    <source>
        <dbReference type="ARBA" id="ARBA00023136"/>
    </source>
</evidence>
<keyword evidence="3 7" id="KW-1133">Transmembrane helix</keyword>
<dbReference type="SUPFAM" id="SSF103473">
    <property type="entry name" value="MFS general substrate transporter"/>
    <property type="match status" value="2"/>
</dbReference>
<dbReference type="Pfam" id="PF07690">
    <property type="entry name" value="MFS_1"/>
    <property type="match status" value="1"/>
</dbReference>
<feature type="transmembrane region" description="Helical" evidence="7">
    <location>
        <begin position="320"/>
        <end position="340"/>
    </location>
</feature>
<dbReference type="PANTHER" id="PTHR23501">
    <property type="entry name" value="MAJOR FACILITATOR SUPERFAMILY"/>
    <property type="match status" value="1"/>
</dbReference>
<dbReference type="InterPro" id="IPR020846">
    <property type="entry name" value="MFS_dom"/>
</dbReference>
<evidence type="ECO:0000256" key="1">
    <source>
        <dbReference type="ARBA" id="ARBA00004141"/>
    </source>
</evidence>
<feature type="region of interest" description="Disordered" evidence="6">
    <location>
        <begin position="90"/>
        <end position="145"/>
    </location>
</feature>
<evidence type="ECO:0000313" key="10">
    <source>
        <dbReference type="Proteomes" id="UP000050424"/>
    </source>
</evidence>
<dbReference type="Gene3D" id="1.20.1720.10">
    <property type="entry name" value="Multidrug resistance protein D"/>
    <property type="match status" value="1"/>
</dbReference>
<feature type="compositionally biased region" description="Basic and acidic residues" evidence="6">
    <location>
        <begin position="1"/>
        <end position="12"/>
    </location>
</feature>
<evidence type="ECO:0000259" key="8">
    <source>
        <dbReference type="PROSITE" id="PS50850"/>
    </source>
</evidence>
<accession>A0A0P7BHU0</accession>
<feature type="transmembrane region" description="Helical" evidence="7">
    <location>
        <begin position="520"/>
        <end position="542"/>
    </location>
</feature>
<dbReference type="InterPro" id="IPR005829">
    <property type="entry name" value="Sugar_transporter_CS"/>
</dbReference>
<keyword evidence="10" id="KW-1185">Reference proteome</keyword>
<dbReference type="AlphaFoldDB" id="A0A0P7BHU0"/>
<keyword evidence="2 7" id="KW-0812">Transmembrane</keyword>
<feature type="transmembrane region" description="Helical" evidence="7">
    <location>
        <begin position="169"/>
        <end position="192"/>
    </location>
</feature>
<gene>
    <name evidence="9" type="ORF">AK830_g6792</name>
</gene>
<dbReference type="OrthoDB" id="419537at2759"/>
<dbReference type="InterPro" id="IPR011701">
    <property type="entry name" value="MFS"/>
</dbReference>
<keyword evidence="4 7" id="KW-0472">Membrane</keyword>
<dbReference type="Proteomes" id="UP000050424">
    <property type="component" value="Unassembled WGS sequence"/>
</dbReference>
<feature type="transmembrane region" description="Helical" evidence="7">
    <location>
        <begin position="624"/>
        <end position="647"/>
    </location>
</feature>
<feature type="transmembrane region" description="Helical" evidence="7">
    <location>
        <begin position="198"/>
        <end position="216"/>
    </location>
</feature>
<feature type="compositionally biased region" description="Acidic residues" evidence="6">
    <location>
        <begin position="100"/>
        <end position="121"/>
    </location>
</feature>
<dbReference type="EMBL" id="LKCW01000098">
    <property type="protein sequence ID" value="KPM39800.1"/>
    <property type="molecule type" value="Genomic_DNA"/>
</dbReference>
<dbReference type="PROSITE" id="PS50850">
    <property type="entry name" value="MFS"/>
    <property type="match status" value="1"/>
</dbReference>
<evidence type="ECO:0000256" key="2">
    <source>
        <dbReference type="ARBA" id="ARBA00022692"/>
    </source>
</evidence>
<dbReference type="GO" id="GO:0015174">
    <property type="term" value="F:basic amino acid transmembrane transporter activity"/>
    <property type="evidence" value="ECO:0007669"/>
    <property type="project" value="TreeGrafter"/>
</dbReference>
<feature type="transmembrane region" description="Helical" evidence="7">
    <location>
        <begin position="563"/>
        <end position="584"/>
    </location>
</feature>
<keyword evidence="5" id="KW-0325">Glycoprotein</keyword>
<feature type="domain" description="Major facilitator superfamily (MFS) profile" evidence="8">
    <location>
        <begin position="163"/>
        <end position="652"/>
    </location>
</feature>
<name>A0A0P7BHU0_9HYPO</name>
<reference evidence="9 10" key="1">
    <citation type="submission" date="2015-09" db="EMBL/GenBank/DDBJ databases">
        <title>Draft genome of a European isolate of the apple canker pathogen Neonectria ditissima.</title>
        <authorList>
            <person name="Gomez-Cortecero A."/>
            <person name="Harrison R.J."/>
            <person name="Armitage A.D."/>
        </authorList>
    </citation>
    <scope>NUCLEOTIDE SEQUENCE [LARGE SCALE GENOMIC DNA]</scope>
    <source>
        <strain evidence="9 10">R09/05</strain>
    </source>
</reference>
<protein>
    <recommendedName>
        <fullName evidence="8">Major facilitator superfamily (MFS) profile domain-containing protein</fullName>
    </recommendedName>
</protein>
<evidence type="ECO:0000256" key="6">
    <source>
        <dbReference type="SAM" id="MobiDB-lite"/>
    </source>
</evidence>